<dbReference type="EMBL" id="CP013011">
    <property type="protein sequence ID" value="ALL01539.1"/>
    <property type="molecule type" value="Genomic_DNA"/>
</dbReference>
<dbReference type="PANTHER" id="PTHR40727">
    <property type="entry name" value="TRANSCRIPTION REGULATOR, ENCODED NEXT TO RECA SUPERFAMILY ATPASE-RELATED"/>
    <property type="match status" value="1"/>
</dbReference>
<protein>
    <submittedName>
        <fullName evidence="2">Uncharacterized protein</fullName>
    </submittedName>
</protein>
<dbReference type="InterPro" id="IPR022285">
    <property type="entry name" value="CHP03879_regulat_dom_put"/>
</dbReference>
<keyword evidence="5" id="KW-1185">Reference proteome</keyword>
<accession>A0A0P0N4B7</accession>
<evidence type="ECO:0000313" key="5">
    <source>
        <dbReference type="Proteomes" id="UP000196694"/>
    </source>
</evidence>
<sequence length="191" mass="21474">MSAQTELKIREVIVPVEVPVRPVSKREIKQLEAMLIIGTLFRPDVIQAALNKEEFLTWVDSLAVAAAALAMEKAGYTVSQIAEELGRTEATIRRHLKGETKAGKLVRETYEMLVRGELKLAVPIVSPEAEEELRQLHEQVQKLEEEIKQLRSENTELREKLGKLDEAVKRAAGKLEEAEKAVREAREALTV</sequence>
<dbReference type="KEGG" id="pdl:Pyrde_1496"/>
<dbReference type="RefSeq" id="WP_055410871.1">
    <property type="nucleotide sequence ID" value="NZ_CP013011.1"/>
</dbReference>
<dbReference type="AlphaFoldDB" id="A0A0P0N4B7"/>
<gene>
    <name evidence="3" type="ORF">Pdsh_05885</name>
    <name evidence="2" type="ORF">Pyrde_1496</name>
</gene>
<organism evidence="2 4">
    <name type="scientific">Pyrodictium delaneyi</name>
    <dbReference type="NCBI Taxonomy" id="1273541"/>
    <lineage>
        <taxon>Archaea</taxon>
        <taxon>Thermoproteota</taxon>
        <taxon>Thermoprotei</taxon>
        <taxon>Desulfurococcales</taxon>
        <taxon>Pyrodictiaceae</taxon>
        <taxon>Pyrodictium</taxon>
    </lineage>
</organism>
<dbReference type="OrthoDB" id="26894at2157"/>
<dbReference type="Proteomes" id="UP000058613">
    <property type="component" value="Chromosome"/>
</dbReference>
<dbReference type="Gene3D" id="1.20.5.340">
    <property type="match status" value="1"/>
</dbReference>
<evidence type="ECO:0000313" key="2">
    <source>
        <dbReference type="EMBL" id="ALL01539.1"/>
    </source>
</evidence>
<keyword evidence="1" id="KW-0175">Coiled coil</keyword>
<dbReference type="GeneID" id="26099838"/>
<dbReference type="Proteomes" id="UP000196694">
    <property type="component" value="Unassembled WGS sequence"/>
</dbReference>
<reference evidence="3 5" key="2">
    <citation type="submission" date="2017-05" db="EMBL/GenBank/DDBJ databases">
        <title>The draft genome of the hyperthermophilic archaeon 'Pyrodictium delaneyi strain Hulk', an iron and nitrate reducer, reveals the capacity for sulfate reduction.</title>
        <authorList>
            <person name="Demey L.M."/>
            <person name="Miller C."/>
            <person name="Manzella M."/>
            <person name="Reguera G."/>
            <person name="Kashefi K."/>
        </authorList>
    </citation>
    <scope>NUCLEOTIDE SEQUENCE [LARGE SCALE GENOMIC DNA]</scope>
    <source>
        <strain evidence="3 5">Hulk</strain>
    </source>
</reference>
<dbReference type="EMBL" id="NCQP01000003">
    <property type="protein sequence ID" value="OWJ54559.1"/>
    <property type="molecule type" value="Genomic_DNA"/>
</dbReference>
<evidence type="ECO:0000313" key="4">
    <source>
        <dbReference type="Proteomes" id="UP000058613"/>
    </source>
</evidence>
<dbReference type="STRING" id="1273541.Pyrde_1496"/>
<dbReference type="Pfam" id="PF13384">
    <property type="entry name" value="HTH_23"/>
    <property type="match status" value="1"/>
</dbReference>
<name>A0A0P0N4B7_9CREN</name>
<proteinExistence type="predicted"/>
<reference evidence="2 4" key="1">
    <citation type="submission" date="2015-10" db="EMBL/GenBank/DDBJ databases">
        <title>Complete genome sequence of hyperthermophilic archaeon Pyrodictium delaneyi Su06.</title>
        <authorList>
            <person name="Jung J.-H."/>
            <person name="Lin J."/>
            <person name="Holden J.F."/>
            <person name="Park C.-S."/>
        </authorList>
    </citation>
    <scope>NUCLEOTIDE SEQUENCE [LARGE SCALE GENOMIC DNA]</scope>
    <source>
        <strain evidence="2 4">Su06</strain>
    </source>
</reference>
<evidence type="ECO:0000256" key="1">
    <source>
        <dbReference type="SAM" id="Coils"/>
    </source>
</evidence>
<evidence type="ECO:0000313" key="3">
    <source>
        <dbReference type="EMBL" id="OWJ54559.1"/>
    </source>
</evidence>
<dbReference type="NCBIfam" id="TIGR03879">
    <property type="entry name" value="near_KaiC_dom"/>
    <property type="match status" value="1"/>
</dbReference>
<dbReference type="PANTHER" id="PTHR40727:SF1">
    <property type="entry name" value="BACTERIO-OPSIN ACTIVATOR"/>
    <property type="match status" value="1"/>
</dbReference>
<feature type="coiled-coil region" evidence="1">
    <location>
        <begin position="126"/>
        <end position="188"/>
    </location>
</feature>